<dbReference type="EMBL" id="JBHTJL010000009">
    <property type="protein sequence ID" value="MFD1063130.1"/>
    <property type="molecule type" value="Genomic_DNA"/>
</dbReference>
<dbReference type="PROSITE" id="PS51257">
    <property type="entry name" value="PROKAR_LIPOPROTEIN"/>
    <property type="match status" value="1"/>
</dbReference>
<keyword evidence="2" id="KW-0813">Transport</keyword>
<protein>
    <submittedName>
        <fullName evidence="4">Efflux RND transporter periplasmic adaptor subunit</fullName>
    </submittedName>
</protein>
<evidence type="ECO:0000256" key="1">
    <source>
        <dbReference type="ARBA" id="ARBA00009477"/>
    </source>
</evidence>
<gene>
    <name evidence="4" type="ORF">ACFQ1Q_07715</name>
</gene>
<dbReference type="PANTHER" id="PTHR30097:SF4">
    <property type="entry name" value="SLR6042 PROTEIN"/>
    <property type="match status" value="1"/>
</dbReference>
<dbReference type="Gene3D" id="2.40.420.20">
    <property type="match status" value="1"/>
</dbReference>
<dbReference type="InterPro" id="IPR058790">
    <property type="entry name" value="BSH_CusB"/>
</dbReference>
<organism evidence="4 5">
    <name type="scientific">Winogradskyella litorisediminis</name>
    <dbReference type="NCBI Taxonomy" id="1156618"/>
    <lineage>
        <taxon>Bacteria</taxon>
        <taxon>Pseudomonadati</taxon>
        <taxon>Bacteroidota</taxon>
        <taxon>Flavobacteriia</taxon>
        <taxon>Flavobacteriales</taxon>
        <taxon>Flavobacteriaceae</taxon>
        <taxon>Winogradskyella</taxon>
    </lineage>
</organism>
<dbReference type="NCBIfam" id="TIGR01730">
    <property type="entry name" value="RND_mfp"/>
    <property type="match status" value="1"/>
</dbReference>
<dbReference type="Gene3D" id="1.10.287.470">
    <property type="entry name" value="Helix hairpin bin"/>
    <property type="match status" value="1"/>
</dbReference>
<feature type="domain" description="CusB-like barrel-sandwich hybrid" evidence="3">
    <location>
        <begin position="81"/>
        <end position="224"/>
    </location>
</feature>
<reference evidence="5" key="1">
    <citation type="journal article" date="2019" name="Int. J. Syst. Evol. Microbiol.">
        <title>The Global Catalogue of Microorganisms (GCM) 10K type strain sequencing project: providing services to taxonomists for standard genome sequencing and annotation.</title>
        <authorList>
            <consortium name="The Broad Institute Genomics Platform"/>
            <consortium name="The Broad Institute Genome Sequencing Center for Infectious Disease"/>
            <person name="Wu L."/>
            <person name="Ma J."/>
        </authorList>
    </citation>
    <scope>NUCLEOTIDE SEQUENCE [LARGE SCALE GENOMIC DNA]</scope>
    <source>
        <strain evidence="5">CCUG 62215</strain>
    </source>
</reference>
<comment type="similarity">
    <text evidence="1">Belongs to the membrane fusion protein (MFP) (TC 8.A.1) family.</text>
</comment>
<dbReference type="InterPro" id="IPR051909">
    <property type="entry name" value="MFP_Cation_Efflux"/>
</dbReference>
<dbReference type="PANTHER" id="PTHR30097">
    <property type="entry name" value="CATION EFFLUX SYSTEM PROTEIN CUSB"/>
    <property type="match status" value="1"/>
</dbReference>
<comment type="caution">
    <text evidence="4">The sequence shown here is derived from an EMBL/GenBank/DDBJ whole genome shotgun (WGS) entry which is preliminary data.</text>
</comment>
<sequence>MQRVLYKIAMISVILALYSCNNREANNEIVEAQNETADDRIFVSKAQFERSKMTLGSIEEKSFPVTVKTSGMIDVPPENRAVVNATMGGYIKTTPLLIGDKVRKGQALVTIENPEFVSLQQEYMEVTEQLTYLKSEFDRQKTMRAENITSQKSFLQTESAYKTAVARHNGLRKQLQLLNISPSRVEAGNISSVVIIYAPITGSITKVNVSRGTYVSPATAILEIIDNDHIHLELSVFEKDILKLKKGQLINFKIPESSTETYRANVHLIGTAIEENRTIKVHGHIEKESDVNFLVGMFVEAAIVTDSAFAKALPETAIVAFEESYIVLILDELTADGYFFKAVEVKLGSSHEGNTALVSLDKLTTTDKVLTSGAFNLVADE</sequence>
<evidence type="ECO:0000256" key="2">
    <source>
        <dbReference type="ARBA" id="ARBA00022448"/>
    </source>
</evidence>
<dbReference type="Gene3D" id="2.40.50.100">
    <property type="match status" value="1"/>
</dbReference>
<evidence type="ECO:0000313" key="5">
    <source>
        <dbReference type="Proteomes" id="UP001597013"/>
    </source>
</evidence>
<dbReference type="RefSeq" id="WP_386129608.1">
    <property type="nucleotide sequence ID" value="NZ_JBHTJL010000009.1"/>
</dbReference>
<evidence type="ECO:0000259" key="3">
    <source>
        <dbReference type="Pfam" id="PF25919"/>
    </source>
</evidence>
<proteinExistence type="inferred from homology"/>
<evidence type="ECO:0000313" key="4">
    <source>
        <dbReference type="EMBL" id="MFD1063130.1"/>
    </source>
</evidence>
<dbReference type="InterPro" id="IPR006143">
    <property type="entry name" value="RND_pump_MFP"/>
</dbReference>
<accession>A0ABW3N964</accession>
<keyword evidence="5" id="KW-1185">Reference proteome</keyword>
<dbReference type="SUPFAM" id="SSF111369">
    <property type="entry name" value="HlyD-like secretion proteins"/>
    <property type="match status" value="1"/>
</dbReference>
<dbReference type="Proteomes" id="UP001597013">
    <property type="component" value="Unassembled WGS sequence"/>
</dbReference>
<name>A0ABW3N964_9FLAO</name>
<dbReference type="Gene3D" id="2.40.30.170">
    <property type="match status" value="1"/>
</dbReference>
<dbReference type="Pfam" id="PF25919">
    <property type="entry name" value="BSH_CusB"/>
    <property type="match status" value="1"/>
</dbReference>